<accession>A0ABW3JN48</accession>
<dbReference type="RefSeq" id="WP_379926584.1">
    <property type="nucleotide sequence ID" value="NZ_JBHTJI010000022.1"/>
</dbReference>
<evidence type="ECO:0000313" key="1">
    <source>
        <dbReference type="EMBL" id="MFD0990933.1"/>
    </source>
</evidence>
<name>A0ABW3JN48_9FLAO</name>
<dbReference type="Proteomes" id="UP001597061">
    <property type="component" value="Unassembled WGS sequence"/>
</dbReference>
<proteinExistence type="predicted"/>
<evidence type="ECO:0000313" key="2">
    <source>
        <dbReference type="Proteomes" id="UP001597061"/>
    </source>
</evidence>
<protein>
    <recommendedName>
        <fullName evidence="3">50S ribosomal protein L29</fullName>
    </recommendedName>
</protein>
<keyword evidence="2" id="KW-1185">Reference proteome</keyword>
<comment type="caution">
    <text evidence="1">The sequence shown here is derived from an EMBL/GenBank/DDBJ whole genome shotgun (WGS) entry which is preliminary data.</text>
</comment>
<sequence length="76" mass="8867">MDVINEALEFEQTKLKSLTTSDRIEISRKAKTLILGLNEIYKRQKDAQIMDIMKRLTAIKRKVEKRLNGKHLIANL</sequence>
<organism evidence="1 2">
    <name type="scientific">Mariniflexile jejuense</name>
    <dbReference type="NCBI Taxonomy" id="1173582"/>
    <lineage>
        <taxon>Bacteria</taxon>
        <taxon>Pseudomonadati</taxon>
        <taxon>Bacteroidota</taxon>
        <taxon>Flavobacteriia</taxon>
        <taxon>Flavobacteriales</taxon>
        <taxon>Flavobacteriaceae</taxon>
        <taxon>Mariniflexile</taxon>
    </lineage>
</organism>
<evidence type="ECO:0008006" key="3">
    <source>
        <dbReference type="Google" id="ProtNLM"/>
    </source>
</evidence>
<dbReference type="EMBL" id="JBHTJI010000022">
    <property type="protein sequence ID" value="MFD0990933.1"/>
    <property type="molecule type" value="Genomic_DNA"/>
</dbReference>
<reference evidence="2" key="1">
    <citation type="journal article" date="2019" name="Int. J. Syst. Evol. Microbiol.">
        <title>The Global Catalogue of Microorganisms (GCM) 10K type strain sequencing project: providing services to taxonomists for standard genome sequencing and annotation.</title>
        <authorList>
            <consortium name="The Broad Institute Genomics Platform"/>
            <consortium name="The Broad Institute Genome Sequencing Center for Infectious Disease"/>
            <person name="Wu L."/>
            <person name="Ma J."/>
        </authorList>
    </citation>
    <scope>NUCLEOTIDE SEQUENCE [LARGE SCALE GENOMIC DNA]</scope>
    <source>
        <strain evidence="2">CCUG 62414</strain>
    </source>
</reference>
<gene>
    <name evidence="1" type="ORF">ACFQ1R_12565</name>
</gene>